<dbReference type="Proteomes" id="UP000053029">
    <property type="component" value="Unassembled WGS sequence"/>
</dbReference>
<dbReference type="OrthoDB" id="4153189at2759"/>
<gene>
    <name evidence="4" type="ORF">Z517_11289</name>
    <name evidence="3" type="ORF">Z517_12102</name>
</gene>
<proteinExistence type="predicted"/>
<feature type="region of interest" description="Disordered" evidence="1">
    <location>
        <begin position="237"/>
        <end position="269"/>
    </location>
</feature>
<dbReference type="VEuPathDB" id="FungiDB:Z517_12102"/>
<keyword evidence="2" id="KW-0732">Signal</keyword>
<evidence type="ECO:0008006" key="6">
    <source>
        <dbReference type="Google" id="ProtNLM"/>
    </source>
</evidence>
<dbReference type="EMBL" id="KN846976">
    <property type="protein sequence ID" value="KIW75328.1"/>
    <property type="molecule type" value="Genomic_DNA"/>
</dbReference>
<dbReference type="GeneID" id="25311592"/>
<dbReference type="VEuPathDB" id="FungiDB:Z517_11289"/>
<feature type="signal peptide" evidence="2">
    <location>
        <begin position="1"/>
        <end position="26"/>
    </location>
</feature>
<protein>
    <recommendedName>
        <fullName evidence="6">Extracellular membrane protein CFEM domain-containing protein</fullName>
    </recommendedName>
</protein>
<sequence length="300" mass="31292">MPDMLRALLLVLQTCSLSILIRGSVAADISDHELGIILEKRQNYTCSNQGLQDVCETNSADCIAAMCESCSGYVFIANCCALASYTAMLQCLLEVQSDPSEITMTVGSTATSNSPDTSTLTAPSSAVPSLGISGSDACSAFEEIVLGCESATPGFSTEAFSRQTSCLCYSNGTYQPDLYDAMFAGCLAYLSTATPAEYSSITTGSVDFAPCKNAATTTQTHSSSSTHYIGYTTTSTSVAESTSATPSSATPTGPTQTPEPDSNGSAGLALVSRTQNPRLFFPSRYLKNSAESAKIRIAGH</sequence>
<dbReference type="HOGENOM" id="CLU_943351_0_0_1"/>
<evidence type="ECO:0000313" key="3">
    <source>
        <dbReference type="EMBL" id="KIW75328.1"/>
    </source>
</evidence>
<dbReference type="RefSeq" id="XP_013279136.1">
    <property type="nucleotide sequence ID" value="XM_013423682.1"/>
</dbReference>
<organism evidence="4 5">
    <name type="scientific">Fonsecaea pedrosoi CBS 271.37</name>
    <dbReference type="NCBI Taxonomy" id="1442368"/>
    <lineage>
        <taxon>Eukaryota</taxon>
        <taxon>Fungi</taxon>
        <taxon>Dikarya</taxon>
        <taxon>Ascomycota</taxon>
        <taxon>Pezizomycotina</taxon>
        <taxon>Eurotiomycetes</taxon>
        <taxon>Chaetothyriomycetidae</taxon>
        <taxon>Chaetothyriales</taxon>
        <taxon>Herpotrichiellaceae</taxon>
        <taxon>Fonsecaea</taxon>
    </lineage>
</organism>
<evidence type="ECO:0000313" key="5">
    <source>
        <dbReference type="Proteomes" id="UP000053029"/>
    </source>
</evidence>
<reference evidence="4 5" key="1">
    <citation type="submission" date="2015-01" db="EMBL/GenBank/DDBJ databases">
        <title>The Genome Sequence of Fonsecaea pedrosoi CBS 271.37.</title>
        <authorList>
            <consortium name="The Broad Institute Genomics Platform"/>
            <person name="Cuomo C."/>
            <person name="de Hoog S."/>
            <person name="Gorbushina A."/>
            <person name="Stielow B."/>
            <person name="Teixiera M."/>
            <person name="Abouelleil A."/>
            <person name="Chapman S.B."/>
            <person name="Priest M."/>
            <person name="Young S.K."/>
            <person name="Wortman J."/>
            <person name="Nusbaum C."/>
            <person name="Birren B."/>
        </authorList>
    </citation>
    <scope>NUCLEOTIDE SEQUENCE [LARGE SCALE GENOMIC DNA]</scope>
    <source>
        <strain evidence="4 5">CBS 271.37</strain>
    </source>
</reference>
<dbReference type="EMBL" id="KN846975">
    <property type="protein sequence ID" value="KIW76543.1"/>
    <property type="molecule type" value="Genomic_DNA"/>
</dbReference>
<keyword evidence="5" id="KW-1185">Reference proteome</keyword>
<evidence type="ECO:0000256" key="2">
    <source>
        <dbReference type="SAM" id="SignalP"/>
    </source>
</evidence>
<accession>A0A0D2G7D5</accession>
<dbReference type="GeneID" id="25310779"/>
<dbReference type="RefSeq" id="XP_013280351.1">
    <property type="nucleotide sequence ID" value="XM_013424897.1"/>
</dbReference>
<evidence type="ECO:0000256" key="1">
    <source>
        <dbReference type="SAM" id="MobiDB-lite"/>
    </source>
</evidence>
<evidence type="ECO:0000313" key="4">
    <source>
        <dbReference type="EMBL" id="KIW76543.1"/>
    </source>
</evidence>
<feature type="chain" id="PRO_5007395348" description="Extracellular membrane protein CFEM domain-containing protein" evidence="2">
    <location>
        <begin position="27"/>
        <end position="300"/>
    </location>
</feature>
<name>A0A0D2G7D5_9EURO</name>
<dbReference type="AlphaFoldDB" id="A0A0D2G7D5"/>
<feature type="compositionally biased region" description="Low complexity" evidence="1">
    <location>
        <begin position="237"/>
        <end position="258"/>
    </location>
</feature>